<dbReference type="EMBL" id="CP036271">
    <property type="protein sequence ID" value="QDT55531.1"/>
    <property type="molecule type" value="Genomic_DNA"/>
</dbReference>
<evidence type="ECO:0008006" key="4">
    <source>
        <dbReference type="Google" id="ProtNLM"/>
    </source>
</evidence>
<feature type="transmembrane region" description="Helical" evidence="1">
    <location>
        <begin position="35"/>
        <end position="56"/>
    </location>
</feature>
<feature type="transmembrane region" description="Helical" evidence="1">
    <location>
        <begin position="153"/>
        <end position="173"/>
    </location>
</feature>
<feature type="transmembrane region" description="Helical" evidence="1">
    <location>
        <begin position="12"/>
        <end position="29"/>
    </location>
</feature>
<dbReference type="Proteomes" id="UP000315700">
    <property type="component" value="Chromosome"/>
</dbReference>
<feature type="transmembrane region" description="Helical" evidence="1">
    <location>
        <begin position="94"/>
        <end position="114"/>
    </location>
</feature>
<dbReference type="KEGG" id="ccos:Pan44_35750"/>
<dbReference type="PANTHER" id="PTHR34989">
    <property type="entry name" value="PROTEIN HDED"/>
    <property type="match status" value="1"/>
</dbReference>
<gene>
    <name evidence="2" type="ORF">Pan44_35750</name>
</gene>
<keyword evidence="1" id="KW-0472">Membrane</keyword>
<feature type="transmembrane region" description="Helical" evidence="1">
    <location>
        <begin position="68"/>
        <end position="88"/>
    </location>
</feature>
<keyword evidence="1" id="KW-1133">Transmembrane helix</keyword>
<dbReference type="PANTHER" id="PTHR34989:SF1">
    <property type="entry name" value="PROTEIN HDED"/>
    <property type="match status" value="1"/>
</dbReference>
<dbReference type="AlphaFoldDB" id="A0A517SHC5"/>
<evidence type="ECO:0000313" key="3">
    <source>
        <dbReference type="Proteomes" id="UP000315700"/>
    </source>
</evidence>
<protein>
    <recommendedName>
        <fullName evidence="4">Acid-resistance membrane protein</fullName>
    </recommendedName>
</protein>
<dbReference type="InterPro" id="IPR005325">
    <property type="entry name" value="DUF308_memb"/>
</dbReference>
<sequence length="193" mass="20628">MLDIISSGWWMLLIRGLGAIAFGLLALMWPGLTLFVLVLLFAAHAVVDGVMAIALGWQLRKRPGEAPWLLIILMGLVSVAAGIAAFTWPGLTAVVLLYMMAGWAIARGVFEVIAAVHLRKVIENEWFLVLAGVLSVLFGVSLIAWPAAGLMSLMWLVGSFSIAFGILQCVLAFRLKAVGREIRSAGGAKDAGQ</sequence>
<reference evidence="2 3" key="1">
    <citation type="submission" date="2019-02" db="EMBL/GenBank/DDBJ databases">
        <title>Deep-cultivation of Planctomycetes and their phenomic and genomic characterization uncovers novel biology.</title>
        <authorList>
            <person name="Wiegand S."/>
            <person name="Jogler M."/>
            <person name="Boedeker C."/>
            <person name="Pinto D."/>
            <person name="Vollmers J."/>
            <person name="Rivas-Marin E."/>
            <person name="Kohn T."/>
            <person name="Peeters S.H."/>
            <person name="Heuer A."/>
            <person name="Rast P."/>
            <person name="Oberbeckmann S."/>
            <person name="Bunk B."/>
            <person name="Jeske O."/>
            <person name="Meyerdierks A."/>
            <person name="Storesund J.E."/>
            <person name="Kallscheuer N."/>
            <person name="Luecker S."/>
            <person name="Lage O.M."/>
            <person name="Pohl T."/>
            <person name="Merkel B.J."/>
            <person name="Hornburger P."/>
            <person name="Mueller R.-W."/>
            <person name="Bruemmer F."/>
            <person name="Labrenz M."/>
            <person name="Spormann A.M."/>
            <person name="Op den Camp H."/>
            <person name="Overmann J."/>
            <person name="Amann R."/>
            <person name="Jetten M.S.M."/>
            <person name="Mascher T."/>
            <person name="Medema M.H."/>
            <person name="Devos D.P."/>
            <person name="Kaster A.-K."/>
            <person name="Ovreas L."/>
            <person name="Rohde M."/>
            <person name="Galperin M.Y."/>
            <person name="Jogler C."/>
        </authorList>
    </citation>
    <scope>NUCLEOTIDE SEQUENCE [LARGE SCALE GENOMIC DNA]</scope>
    <source>
        <strain evidence="2 3">Pan44</strain>
    </source>
</reference>
<name>A0A517SHC5_9PLAN</name>
<proteinExistence type="predicted"/>
<evidence type="ECO:0000313" key="2">
    <source>
        <dbReference type="EMBL" id="QDT55531.1"/>
    </source>
</evidence>
<feature type="transmembrane region" description="Helical" evidence="1">
    <location>
        <begin position="126"/>
        <end position="147"/>
    </location>
</feature>
<keyword evidence="3" id="KW-1185">Reference proteome</keyword>
<keyword evidence="1" id="KW-0812">Transmembrane</keyword>
<dbReference type="GO" id="GO:0005886">
    <property type="term" value="C:plasma membrane"/>
    <property type="evidence" value="ECO:0007669"/>
    <property type="project" value="TreeGrafter"/>
</dbReference>
<accession>A0A517SHC5</accession>
<dbReference type="RefSeq" id="WP_197453412.1">
    <property type="nucleotide sequence ID" value="NZ_CP036271.1"/>
</dbReference>
<organism evidence="2 3">
    <name type="scientific">Caulifigura coniformis</name>
    <dbReference type="NCBI Taxonomy" id="2527983"/>
    <lineage>
        <taxon>Bacteria</taxon>
        <taxon>Pseudomonadati</taxon>
        <taxon>Planctomycetota</taxon>
        <taxon>Planctomycetia</taxon>
        <taxon>Planctomycetales</taxon>
        <taxon>Planctomycetaceae</taxon>
        <taxon>Caulifigura</taxon>
    </lineage>
</organism>
<dbReference type="InParanoid" id="A0A517SHC5"/>
<dbReference type="Pfam" id="PF03729">
    <property type="entry name" value="DUF308"/>
    <property type="match status" value="1"/>
</dbReference>
<evidence type="ECO:0000256" key="1">
    <source>
        <dbReference type="SAM" id="Phobius"/>
    </source>
</evidence>
<dbReference type="InterPro" id="IPR052712">
    <property type="entry name" value="Acid_resist_chaperone_HdeD"/>
</dbReference>